<dbReference type="Gene3D" id="2.40.160.160">
    <property type="entry name" value="Inverse autotransporter, beta-domain"/>
    <property type="match status" value="1"/>
</dbReference>
<dbReference type="Pfam" id="PF11924">
    <property type="entry name" value="IAT_beta"/>
    <property type="match status" value="1"/>
</dbReference>
<evidence type="ECO:0000256" key="1">
    <source>
        <dbReference type="ARBA" id="ARBA00010116"/>
    </source>
</evidence>
<feature type="domain" description="Big-1" evidence="2">
    <location>
        <begin position="2723"/>
        <end position="2809"/>
    </location>
</feature>
<dbReference type="RefSeq" id="WP_135678950.1">
    <property type="nucleotide sequence ID" value="NZ_CP038620.1"/>
</dbReference>
<feature type="domain" description="Big-1" evidence="2">
    <location>
        <begin position="920"/>
        <end position="1010"/>
    </location>
</feature>
<dbReference type="KEGG" id="ans:ArsFIN_51510"/>
<dbReference type="Proteomes" id="UP000295134">
    <property type="component" value="Plasmid pArsFIN8"/>
</dbReference>
<comment type="similarity">
    <text evidence="1">Belongs to the intimin/invasin family.</text>
</comment>
<dbReference type="InterPro" id="IPR008964">
    <property type="entry name" value="Invasin/intimin_cell_adhesion"/>
</dbReference>
<proteinExistence type="inferred from homology"/>
<dbReference type="SMART" id="SM00710">
    <property type="entry name" value="PbH1"/>
    <property type="match status" value="20"/>
</dbReference>
<dbReference type="GeneID" id="39751077"/>
<geneLocation type="plasmid" evidence="4">
    <name>parsfin8</name>
</geneLocation>
<organism evidence="3 4">
    <name type="scientific">Arsenophonus nasoniae</name>
    <name type="common">son-killer infecting Nasonia vitripennis</name>
    <dbReference type="NCBI Taxonomy" id="638"/>
    <lineage>
        <taxon>Bacteria</taxon>
        <taxon>Pseudomonadati</taxon>
        <taxon>Pseudomonadota</taxon>
        <taxon>Gammaproteobacteria</taxon>
        <taxon>Enterobacterales</taxon>
        <taxon>Morganellaceae</taxon>
        <taxon>Arsenophonus</taxon>
    </lineage>
</organism>
<feature type="domain" description="Big-1" evidence="2">
    <location>
        <begin position="2320"/>
        <end position="2410"/>
    </location>
</feature>
<evidence type="ECO:0000313" key="3">
    <source>
        <dbReference type="EMBL" id="QBY46540.1"/>
    </source>
</evidence>
<feature type="domain" description="Big-1" evidence="2">
    <location>
        <begin position="2420"/>
        <end position="2510"/>
    </location>
</feature>
<name>A0A4P7L6D6_9GAMM</name>
<accession>A0A4P7L6D6</accession>
<feature type="domain" description="Big-1" evidence="2">
    <location>
        <begin position="2120"/>
        <end position="2210"/>
    </location>
</feature>
<dbReference type="SMART" id="SM00634">
    <property type="entry name" value="BID_1"/>
    <property type="match status" value="23"/>
</dbReference>
<feature type="domain" description="Big-1" evidence="2">
    <location>
        <begin position="1620"/>
        <end position="1710"/>
    </location>
</feature>
<dbReference type="PANTHER" id="PTHR39576:SF2">
    <property type="entry name" value="ATTACHING AND EFFACING PROTEIN HOMOLOG-RELATED"/>
    <property type="match status" value="1"/>
</dbReference>
<feature type="domain" description="Big-1" evidence="2">
    <location>
        <begin position="720"/>
        <end position="821"/>
    </location>
</feature>
<feature type="domain" description="Big-1" evidence="2">
    <location>
        <begin position="615"/>
        <end position="710"/>
    </location>
</feature>
<dbReference type="InterPro" id="IPR024519">
    <property type="entry name" value="IAT_beta"/>
</dbReference>
<evidence type="ECO:0000259" key="2">
    <source>
        <dbReference type="PROSITE" id="PS51127"/>
    </source>
</evidence>
<sequence length="2821" mass="296513">MLVKQGDFNKIPAYFLLFFQLFSILFFPLSHVAKAIENAEMAETIAGIQSLIDNDRKNNHSIVEQKHGYQDSFPENIKNNDNVENITKYLPNLGSTKILPEENNNEEKFASSFTLMGDILSSDNFVDNSINYAKSIGQGLVNQQINDWLNQYGKARISFSSDKNISGDFLLPVIDEPNNLLFTQLGLRNNTDRNTINLGLGYRKYWRNWMFGINTFYDYDYTGGNARLGVGGEAWIDYLKLAINGYFGLTDWHQSKISVMDDYDERPATGFDVRAEAYLPKYPQLGSSIKYEKYFGKGIHLGTGVNPEYLKDDAQSLIMGLNYTPIPLLTLKAERSIGDRNDTKISLDVNYRFGVPLSQQLNPDAVDVMRSLVGNKYDFVDRNYDIVMQYRKQDLLNIFLPREIVGEARDTHRINVTVNKTKYGLKNIKWIIDPKLIEDKGHFKQISQTEGIITFPIYNSLNEKNNLPAEYYISAIGTDNNGNESNKATTIIRVNRSTNDFSGDLTISPQSILLANDIEYYTVIAIVNDKNGSPLKNENIAFNISGLNLSNGQSGVTLFSGNDTDNKKLIVKTDSHGKASINVSSKAAGEGWITALMDNGNSKNAKIKFKANKETATIRAGKLEIIINNQVANGKNQNKVKAVVIDEYGNKVSGIYVGFTANNNAIPKKDEILTDVNGDAFFSVTNTKAESVKITAAANNSKSEADLTFIANTYTAEITEANLVIDPDNSPANGKAENVVTATVTDSEGNRVSNIDVTFTVSAGATIGPVTGKTDADGKATAKITSKKAGSYAVTATVNGKDTIKKTTFRGDKETAEITEANLVIDPDNSPANGKAENVVTATVTDSEGNRVSNIDVTFTVSAGATIGPVTGKTDADGKATAKITSKKAGSYAVTATVNGKDTIKKTTFRGDKETAEITKANLVIDPDNSPANGKAENVVTATVTDSEGNRVSNIDVTFTVSDGATIGPVTGKTDADGKATAKITSKKAGSYAVTATVNGKDTIKKTTFRGDKETAEITKANLVIDPDNSPANGKAENVVTATVTDSEGNRVSNIDVTFTVSAGATIEPVTGKTDADGKATAKITSKKAGSYAVTATVNGKDTTKKTTFRGDKETAEITEANLVIDPDNSPANGKAENVVTATVTDSEGNRVSNIDVTFTVSDGATIGPVTGKTDADGKATAKITSKKAGSYAVTATVNGKDTTKKTTFRSDKETAEITEANLVIDPDNSPANGKAENVVTATVTDSEGNRVSNIDVTFTVSAGATIEPVTGKTDADGKATAKITSKKAGSYAVTATVNGKDTTKKTTFRGDKETAEITEANLVIDPDNSPANGKAENVVTATVTDSEGNRVSNIDVTFTVSDGATIGPVTGKTDADGKATAKITSKKAGSYAVTATVNGKDTTKKTTFRGDKETAEITEANLVIDPDNSPANGKAENVVTATVTDSEGNRVSNIDVTFTVSAGATIEPVTGKTDADGKATAKITSKKAGSYAVTATVNGKDTIKKTTFRGDKETAEITEANLVIDPDNSPANGKAENVVTATVTDSEGNRVSNIDVTFTVSAGATIEPVTGKTDADGKATAKITSKKAGSYAVTATVNGKDTTKKTTFRGDKETAEITEANLVIDPDNSPANGKAENVVTATVTDSEGNRVSNIDVTFTVSAGATIEPVTGKTDADGKATAKITSKKAGSYAVTATVNGKDTTKKTTFRGDKETAEITEANLVIDPDNSPANGKAENVVTATVTDSEGNRVSNIDVTFTVSDGATIGPVTGKTDADGKATAKITSKKAGSYAVTATVNGKDTTKKTTFRGDKETAEITEANLVIDPDNSPANGKAENVVTATVTDSEGNRVSNIDVTFTVSAGATIEPVTGKTDADGKATAKITSKKAGSYAVTATVNGKDTTKKTTFRGDKETAEITEANLVIDPDNSPANGKAENVVTATVTDSEGNRVSNIDVTFTVSAGATIGPVTGKTDADGKATAKITSKKAGSYAVTATVNGKDTTKKTTFRGDKETAEITEANLVIDPDNSPANGKAENVVTATVTDSEGNRVSNIDVTFTVSAGATIEPVTGKTDADGKATAKITSKKAGSYAVTATVNGKDTIKKTTFRGDKETAEITEANLVIDPDNSPANGKAENVVTATVTDSEGNRVSNIDVTFTVSAGATIEPVTGKTDADGKATAKITSKKAGSYAVTATVNGKDTTKKTTFRGDKETAEITEANLVIDPDNSPANGKAENVVTATVTDSEGNRVSNIDVTFTVSDGATIEPVTGKTDADGKATAKITSKKAGSYTVTATVNGKDTTKKTTFRGDKETAEITEANLVIDPDNSPANGKAENVVTATVTDSEGNRVSNIDVTFTVSDGATIGPVTGKTDADGKATAKITSKKAGSYAVTATVNGKDTTKKTTFRGDKETAEITEANLVIDPDNSPANGKAENVVTATVTDSEGNRVSNIDVTFTVSAGATIEPVTGKTDADGKATAKITSKKAGSYAVTATVNGKDTIKKTTFRGDKETAEITEANLVIDPDNSPANGKAENVVTATVTDSEGNRVSNIDVTFTVSAGATIEPVTGKTDADGKATAKITSKKAGSYAVTATVNGKDTTKKTTFRSDKETAEITEANLVIDPDNSPANGKAENVVTATVTDSEGNRVSNIDVTFTVSDGATIEPVTGKTDADGKATAKITSKKAGSYTVTATVNGKDTINKTTFRGDKETAEINLEWINKKEPAVADKKEENEVKISVVDQYDNPIPFAKVHVNAPEISFQKDINTDINGIYNIKLKSDTFGEVKVNAKTESSSYEKSIKIIYIPNKFDLELNVNM</sequence>
<dbReference type="Gene3D" id="2.60.40.10">
    <property type="entry name" value="Immunoglobulins"/>
    <property type="match status" value="23"/>
</dbReference>
<feature type="domain" description="Big-1" evidence="2">
    <location>
        <begin position="1220"/>
        <end position="1310"/>
    </location>
</feature>
<feature type="domain" description="Big-1" evidence="2">
    <location>
        <begin position="1320"/>
        <end position="1410"/>
    </location>
</feature>
<feature type="domain" description="Big-1" evidence="2">
    <location>
        <begin position="2020"/>
        <end position="2110"/>
    </location>
</feature>
<dbReference type="PROSITE" id="PS51127">
    <property type="entry name" value="BIG1"/>
    <property type="match status" value="23"/>
</dbReference>
<keyword evidence="3" id="KW-0614">Plasmid</keyword>
<reference evidence="3 4" key="1">
    <citation type="submission" date="2019-03" db="EMBL/GenBank/DDBJ databases">
        <title>Long-read sequencing reveals hyperdense prophage content in a complex bacterial symbiont genome.</title>
        <authorList>
            <person name="Frost C.L."/>
            <person name="Siozios S."/>
            <person name="Nadal-Jimenez P."/>
            <person name="Brockhurst M.A."/>
            <person name="King K.C."/>
            <person name="Darby A.C."/>
            <person name="Hurst G.D.D."/>
        </authorList>
    </citation>
    <scope>NUCLEOTIDE SEQUENCE [LARGE SCALE GENOMIC DNA]</scope>
    <source>
        <strain evidence="3 4">FIN</strain>
        <plasmid evidence="4">parsfin8</plasmid>
    </source>
</reference>
<feature type="domain" description="Big-1" evidence="2">
    <location>
        <begin position="1920"/>
        <end position="2010"/>
    </location>
</feature>
<dbReference type="SUPFAM" id="SSF49373">
    <property type="entry name" value="Invasin/intimin cell-adhesion fragments"/>
    <property type="match status" value="23"/>
</dbReference>
<gene>
    <name evidence="3" type="ORF">ArsFIN_51510</name>
</gene>
<feature type="domain" description="Big-1" evidence="2">
    <location>
        <begin position="1020"/>
        <end position="1110"/>
    </location>
</feature>
<dbReference type="InterPro" id="IPR051715">
    <property type="entry name" value="Intimin-Invasin_domain"/>
</dbReference>
<feature type="domain" description="Big-1" evidence="2">
    <location>
        <begin position="822"/>
        <end position="910"/>
    </location>
</feature>
<dbReference type="GO" id="GO:0009279">
    <property type="term" value="C:cell outer membrane"/>
    <property type="evidence" value="ECO:0007669"/>
    <property type="project" value="TreeGrafter"/>
</dbReference>
<dbReference type="InterPro" id="IPR013783">
    <property type="entry name" value="Ig-like_fold"/>
</dbReference>
<feature type="domain" description="Big-1" evidence="2">
    <location>
        <begin position="2220"/>
        <end position="2310"/>
    </location>
</feature>
<dbReference type="EMBL" id="CP038620">
    <property type="protein sequence ID" value="QBY46540.1"/>
    <property type="molecule type" value="Genomic_DNA"/>
</dbReference>
<feature type="domain" description="Big-1" evidence="2">
    <location>
        <begin position="502"/>
        <end position="610"/>
    </location>
</feature>
<dbReference type="Pfam" id="PF02369">
    <property type="entry name" value="Big_1"/>
    <property type="match status" value="22"/>
</dbReference>
<dbReference type="InterPro" id="IPR006626">
    <property type="entry name" value="PbH1"/>
</dbReference>
<feature type="domain" description="Big-1" evidence="2">
    <location>
        <begin position="1120"/>
        <end position="1210"/>
    </location>
</feature>
<feature type="domain" description="Big-1" evidence="2">
    <location>
        <begin position="1520"/>
        <end position="1610"/>
    </location>
</feature>
<protein>
    <submittedName>
        <fullName evidence="3">Invasin</fullName>
    </submittedName>
</protein>
<evidence type="ECO:0000313" key="4">
    <source>
        <dbReference type="Proteomes" id="UP000295134"/>
    </source>
</evidence>
<dbReference type="PANTHER" id="PTHR39576">
    <property type="entry name" value="ATTACHING AND EFFACING PROTEIN HOMOLOG-RELATED-RELATED"/>
    <property type="match status" value="1"/>
</dbReference>
<feature type="domain" description="Big-1" evidence="2">
    <location>
        <begin position="1820"/>
        <end position="1910"/>
    </location>
</feature>
<feature type="domain" description="Big-1" evidence="2">
    <location>
        <begin position="2620"/>
        <end position="2721"/>
    </location>
</feature>
<feature type="domain" description="Big-1" evidence="2">
    <location>
        <begin position="1420"/>
        <end position="1510"/>
    </location>
</feature>
<feature type="domain" description="Big-1" evidence="2">
    <location>
        <begin position="1720"/>
        <end position="1810"/>
    </location>
</feature>
<feature type="domain" description="Big-1" evidence="2">
    <location>
        <begin position="2520"/>
        <end position="2610"/>
    </location>
</feature>
<dbReference type="InterPro" id="IPR003344">
    <property type="entry name" value="Big_1_dom"/>
</dbReference>
<dbReference type="InterPro" id="IPR038177">
    <property type="entry name" value="IAT_beta_sf"/>
</dbReference>
<dbReference type="FunFam" id="2.60.40.10:FF:000182">
    <property type="entry name" value="Gamma intimin"/>
    <property type="match status" value="20"/>
</dbReference>